<proteinExistence type="predicted"/>
<evidence type="ECO:0000313" key="1">
    <source>
        <dbReference type="EMBL" id="TGY00852.1"/>
    </source>
</evidence>
<sequence>MNNYQGEVRKRGQNLLIVEGYHEKNKLFWLIFECFPEININMDEIWIYGTNIYQLYDDIVKEYGEEWEKENEDIDLPFVISKKRYPDKLRYKKDFTNIVLVFDYERHDTNFSEEKILEMQRCFVDATDMGKLYINYPMIESYRHLCQLPDDDFAERKIPVSLQPGKEYKALVEQETILGSKIDFPHRIDDLLEKHFEVSDVEKRKKCCNEILEISSVSSMENVIDNALQGVVAGHTLPTVKYQLIDWVTKQGYVHTNQTYWEYMRDIFKQVIYHNISKANRIQYEQYQIPENKYKEYFERLDLTEILKVQNFVSKDSAIGFIWVLNTCIYFIAEYNFRLVMD</sequence>
<accession>A0AC61R3B9</accession>
<evidence type="ECO:0000313" key="2">
    <source>
        <dbReference type="Proteomes" id="UP000307720"/>
    </source>
</evidence>
<organism evidence="1 2">
    <name type="scientific">Hominisplanchenecus murintestinalis</name>
    <dbReference type="NCBI Taxonomy" id="2941517"/>
    <lineage>
        <taxon>Bacteria</taxon>
        <taxon>Bacillati</taxon>
        <taxon>Bacillota</taxon>
        <taxon>Clostridia</taxon>
        <taxon>Lachnospirales</taxon>
        <taxon>Lachnospiraceae</taxon>
        <taxon>Hominisplanchenecus</taxon>
    </lineage>
</organism>
<keyword evidence="2" id="KW-1185">Reference proteome</keyword>
<comment type="caution">
    <text evidence="1">The sequence shown here is derived from an EMBL/GenBank/DDBJ whole genome shotgun (WGS) entry which is preliminary data.</text>
</comment>
<gene>
    <name evidence="1" type="ORF">E5357_01420</name>
</gene>
<protein>
    <submittedName>
        <fullName evidence="1">Uncharacterized protein</fullName>
    </submittedName>
</protein>
<dbReference type="EMBL" id="SRZB01000001">
    <property type="protein sequence ID" value="TGY00852.1"/>
    <property type="molecule type" value="Genomic_DNA"/>
</dbReference>
<reference evidence="1" key="1">
    <citation type="submission" date="2019-04" db="EMBL/GenBank/DDBJ databases">
        <title>Microbes associate with the intestines of laboratory mice.</title>
        <authorList>
            <person name="Navarre W."/>
            <person name="Wong E."/>
            <person name="Huang K."/>
            <person name="Tropini C."/>
            <person name="Ng K."/>
            <person name="Yu B."/>
        </authorList>
    </citation>
    <scope>NUCLEOTIDE SEQUENCE</scope>
    <source>
        <strain evidence="1">NM72_1-8</strain>
    </source>
</reference>
<dbReference type="Proteomes" id="UP000307720">
    <property type="component" value="Unassembled WGS sequence"/>
</dbReference>
<name>A0AC61R3B9_9FIRM</name>